<protein>
    <submittedName>
        <fullName evidence="2">Uncharacterized protein</fullName>
    </submittedName>
</protein>
<dbReference type="Proteomes" id="UP000054477">
    <property type="component" value="Unassembled WGS sequence"/>
</dbReference>
<reference evidence="2 3" key="1">
    <citation type="submission" date="2014-04" db="EMBL/GenBank/DDBJ databases">
        <authorList>
            <consortium name="DOE Joint Genome Institute"/>
            <person name="Kuo A."/>
            <person name="Kohler A."/>
            <person name="Nagy L.G."/>
            <person name="Floudas D."/>
            <person name="Copeland A."/>
            <person name="Barry K.W."/>
            <person name="Cichocki N."/>
            <person name="Veneault-Fourrey C."/>
            <person name="LaButti K."/>
            <person name="Lindquist E.A."/>
            <person name="Lipzen A."/>
            <person name="Lundell T."/>
            <person name="Morin E."/>
            <person name="Murat C."/>
            <person name="Sun H."/>
            <person name="Tunlid A."/>
            <person name="Henrissat B."/>
            <person name="Grigoriev I.V."/>
            <person name="Hibbett D.S."/>
            <person name="Martin F."/>
            <person name="Nordberg H.P."/>
            <person name="Cantor M.N."/>
            <person name="Hua S.X."/>
        </authorList>
    </citation>
    <scope>NUCLEOTIDE SEQUENCE [LARGE SCALE GENOMIC DNA]</scope>
    <source>
        <strain evidence="2 3">LaAM-08-1</strain>
    </source>
</reference>
<evidence type="ECO:0000313" key="2">
    <source>
        <dbReference type="EMBL" id="KIJ91724.1"/>
    </source>
</evidence>
<dbReference type="STRING" id="1095629.A0A0C9WHS9"/>
<evidence type="ECO:0000256" key="1">
    <source>
        <dbReference type="SAM" id="MobiDB-lite"/>
    </source>
</evidence>
<dbReference type="AlphaFoldDB" id="A0A0C9WHS9"/>
<name>A0A0C9WHS9_9AGAR</name>
<organism evidence="2 3">
    <name type="scientific">Laccaria amethystina LaAM-08-1</name>
    <dbReference type="NCBI Taxonomy" id="1095629"/>
    <lineage>
        <taxon>Eukaryota</taxon>
        <taxon>Fungi</taxon>
        <taxon>Dikarya</taxon>
        <taxon>Basidiomycota</taxon>
        <taxon>Agaricomycotina</taxon>
        <taxon>Agaricomycetes</taxon>
        <taxon>Agaricomycetidae</taxon>
        <taxon>Agaricales</taxon>
        <taxon>Agaricineae</taxon>
        <taxon>Hydnangiaceae</taxon>
        <taxon>Laccaria</taxon>
    </lineage>
</organism>
<reference evidence="3" key="2">
    <citation type="submission" date="2015-01" db="EMBL/GenBank/DDBJ databases">
        <title>Evolutionary Origins and Diversification of the Mycorrhizal Mutualists.</title>
        <authorList>
            <consortium name="DOE Joint Genome Institute"/>
            <consortium name="Mycorrhizal Genomics Consortium"/>
            <person name="Kohler A."/>
            <person name="Kuo A."/>
            <person name="Nagy L.G."/>
            <person name="Floudas D."/>
            <person name="Copeland A."/>
            <person name="Barry K.W."/>
            <person name="Cichocki N."/>
            <person name="Veneault-Fourrey C."/>
            <person name="LaButti K."/>
            <person name="Lindquist E.A."/>
            <person name="Lipzen A."/>
            <person name="Lundell T."/>
            <person name="Morin E."/>
            <person name="Murat C."/>
            <person name="Riley R."/>
            <person name="Ohm R."/>
            <person name="Sun H."/>
            <person name="Tunlid A."/>
            <person name="Henrissat B."/>
            <person name="Grigoriev I.V."/>
            <person name="Hibbett D.S."/>
            <person name="Martin F."/>
        </authorList>
    </citation>
    <scope>NUCLEOTIDE SEQUENCE [LARGE SCALE GENOMIC DNA]</scope>
    <source>
        <strain evidence="3">LaAM-08-1</strain>
    </source>
</reference>
<dbReference type="OrthoDB" id="3101416at2759"/>
<dbReference type="EMBL" id="KN838975">
    <property type="protein sequence ID" value="KIJ91724.1"/>
    <property type="molecule type" value="Genomic_DNA"/>
</dbReference>
<feature type="region of interest" description="Disordered" evidence="1">
    <location>
        <begin position="1"/>
        <end position="55"/>
    </location>
</feature>
<dbReference type="Gene3D" id="3.20.20.80">
    <property type="entry name" value="Glycosidases"/>
    <property type="match status" value="1"/>
</dbReference>
<keyword evidence="3" id="KW-1185">Reference proteome</keyword>
<sequence>MPNSSSLEGSFVLVDDGRQDTASSPVAPEKVTEVEAKDRSPTLLTHPSNNPSYIPGSIPSYAHDWSRNGTGGLRTQGRHFIDAYGRVCNLRGVNLSGSSKSRP</sequence>
<proteinExistence type="predicted"/>
<gene>
    <name evidence="2" type="ORF">K443DRAFT_685769</name>
</gene>
<feature type="compositionally biased region" description="Basic and acidic residues" evidence="1">
    <location>
        <begin position="30"/>
        <end position="40"/>
    </location>
</feature>
<accession>A0A0C9WHS9</accession>
<dbReference type="HOGENOM" id="CLU_2270120_0_0_1"/>
<evidence type="ECO:0000313" key="3">
    <source>
        <dbReference type="Proteomes" id="UP000054477"/>
    </source>
</evidence>
<feature type="compositionally biased region" description="Polar residues" evidence="1">
    <location>
        <begin position="42"/>
        <end position="52"/>
    </location>
</feature>